<evidence type="ECO:0000313" key="4">
    <source>
        <dbReference type="EMBL" id="GJE98438.1"/>
    </source>
</evidence>
<evidence type="ECO:0000256" key="1">
    <source>
        <dbReference type="ARBA" id="ARBA00022729"/>
    </source>
</evidence>
<keyword evidence="5" id="KW-1185">Reference proteome</keyword>
<gene>
    <name evidence="4" type="ORF">PsYK624_146680</name>
</gene>
<feature type="signal peptide" evidence="2">
    <location>
        <begin position="1"/>
        <end position="21"/>
    </location>
</feature>
<evidence type="ECO:0000313" key="5">
    <source>
        <dbReference type="Proteomes" id="UP000703269"/>
    </source>
</evidence>
<accession>A0A9P3GNZ8</accession>
<feature type="domain" description="Yeast cell wall synthesis Kre9/Knh1-like N-terminal" evidence="3">
    <location>
        <begin position="31"/>
        <end position="119"/>
    </location>
</feature>
<dbReference type="EMBL" id="BPQB01000087">
    <property type="protein sequence ID" value="GJE98438.1"/>
    <property type="molecule type" value="Genomic_DNA"/>
</dbReference>
<name>A0A9P3GNZ8_9APHY</name>
<keyword evidence="1 2" id="KW-0732">Signal</keyword>
<feature type="chain" id="PRO_5040450543" description="Yeast cell wall synthesis Kre9/Knh1-like N-terminal domain-containing protein" evidence="2">
    <location>
        <begin position="22"/>
        <end position="122"/>
    </location>
</feature>
<dbReference type="AlphaFoldDB" id="A0A9P3GNZ8"/>
<evidence type="ECO:0000259" key="3">
    <source>
        <dbReference type="Pfam" id="PF10342"/>
    </source>
</evidence>
<dbReference type="Proteomes" id="UP000703269">
    <property type="component" value="Unassembled WGS sequence"/>
</dbReference>
<organism evidence="4 5">
    <name type="scientific">Phanerochaete sordida</name>
    <dbReference type="NCBI Taxonomy" id="48140"/>
    <lineage>
        <taxon>Eukaryota</taxon>
        <taxon>Fungi</taxon>
        <taxon>Dikarya</taxon>
        <taxon>Basidiomycota</taxon>
        <taxon>Agaricomycotina</taxon>
        <taxon>Agaricomycetes</taxon>
        <taxon>Polyporales</taxon>
        <taxon>Phanerochaetaceae</taxon>
        <taxon>Phanerochaete</taxon>
    </lineage>
</organism>
<dbReference type="OrthoDB" id="2317741at2759"/>
<proteinExistence type="predicted"/>
<dbReference type="Pfam" id="PF10342">
    <property type="entry name" value="Kre9_KNH"/>
    <property type="match status" value="1"/>
</dbReference>
<evidence type="ECO:0000256" key="2">
    <source>
        <dbReference type="SAM" id="SignalP"/>
    </source>
</evidence>
<reference evidence="4 5" key="1">
    <citation type="submission" date="2021-08" db="EMBL/GenBank/DDBJ databases">
        <title>Draft Genome Sequence of Phanerochaete sordida strain YK-624.</title>
        <authorList>
            <person name="Mori T."/>
            <person name="Dohra H."/>
            <person name="Suzuki T."/>
            <person name="Kawagishi H."/>
            <person name="Hirai H."/>
        </authorList>
    </citation>
    <scope>NUCLEOTIDE SEQUENCE [LARGE SCALE GENOMIC DNA]</scope>
    <source>
        <strain evidence="4 5">YK-624</strain>
    </source>
</reference>
<dbReference type="InterPro" id="IPR018466">
    <property type="entry name" value="Kre9/Knh1-like_N"/>
</dbReference>
<sequence length="122" mass="13036">MKLSIAILSTALSLLATGVSADLWIPPVIEPHAGAVWVVGQYYNITWDNADPPVNITDQLGHAYLAKGFEYNSDGPQLASNFPLLQGWVTVQVPNVANGDDYSVVLFGDSANFGPEFTIVSA</sequence>
<comment type="caution">
    <text evidence="4">The sequence shown here is derived from an EMBL/GenBank/DDBJ whole genome shotgun (WGS) entry which is preliminary data.</text>
</comment>
<protein>
    <recommendedName>
        <fullName evidence="3">Yeast cell wall synthesis Kre9/Knh1-like N-terminal domain-containing protein</fullName>
    </recommendedName>
</protein>